<evidence type="ECO:0008006" key="3">
    <source>
        <dbReference type="Google" id="ProtNLM"/>
    </source>
</evidence>
<name>A0A6A6PNM9_9PEZI</name>
<proteinExistence type="predicted"/>
<dbReference type="GeneID" id="54478314"/>
<reference evidence="1" key="1">
    <citation type="journal article" date="2020" name="Stud. Mycol.">
        <title>101 Dothideomycetes genomes: a test case for predicting lifestyles and emergence of pathogens.</title>
        <authorList>
            <person name="Haridas S."/>
            <person name="Albert R."/>
            <person name="Binder M."/>
            <person name="Bloem J."/>
            <person name="Labutti K."/>
            <person name="Salamov A."/>
            <person name="Andreopoulos B."/>
            <person name="Baker S."/>
            <person name="Barry K."/>
            <person name="Bills G."/>
            <person name="Bluhm B."/>
            <person name="Cannon C."/>
            <person name="Castanera R."/>
            <person name="Culley D."/>
            <person name="Daum C."/>
            <person name="Ezra D."/>
            <person name="Gonzalez J."/>
            <person name="Henrissat B."/>
            <person name="Kuo A."/>
            <person name="Liang C."/>
            <person name="Lipzen A."/>
            <person name="Lutzoni F."/>
            <person name="Magnuson J."/>
            <person name="Mondo S."/>
            <person name="Nolan M."/>
            <person name="Ohm R."/>
            <person name="Pangilinan J."/>
            <person name="Park H.-J."/>
            <person name="Ramirez L."/>
            <person name="Alfaro M."/>
            <person name="Sun H."/>
            <person name="Tritt A."/>
            <person name="Yoshinaga Y."/>
            <person name="Zwiers L.-H."/>
            <person name="Turgeon B."/>
            <person name="Goodwin S."/>
            <person name="Spatafora J."/>
            <person name="Crous P."/>
            <person name="Grigoriev I."/>
        </authorList>
    </citation>
    <scope>NUCLEOTIDE SEQUENCE</scope>
    <source>
        <strain evidence="1">CBS 113389</strain>
    </source>
</reference>
<sequence length="231" mass="26765">MAPPSTPDNFPSQAAFDYLILIEVGPEATKRTFQVFKGVICFYSGYFATSLNSAFREAHNHVVRLPTEDPLLFAYFHHWLYTRTFFDSSLDPAVALDFDTLARLWVFGDAHDIPMLQNEVIDILRRKMDSKTFFSAEVIAYIYDNTVESSTLRHLVKQTLKDWLGWTLWWGPAAELENMDCEDVVDLAGTLKEMDYDPRERFSAIKAVRESLSRYWQKHEEGEKGEMRDGK</sequence>
<dbReference type="InterPro" id="IPR011333">
    <property type="entry name" value="SKP1/BTB/POZ_sf"/>
</dbReference>
<gene>
    <name evidence="1" type="ORF">BDY17DRAFT_325197</name>
</gene>
<dbReference type="PANTHER" id="PTHR47843">
    <property type="entry name" value="BTB DOMAIN-CONTAINING PROTEIN-RELATED"/>
    <property type="match status" value="1"/>
</dbReference>
<evidence type="ECO:0000313" key="1">
    <source>
        <dbReference type="EMBL" id="KAF2481679.1"/>
    </source>
</evidence>
<dbReference type="SUPFAM" id="SSF54695">
    <property type="entry name" value="POZ domain"/>
    <property type="match status" value="1"/>
</dbReference>
<dbReference type="EMBL" id="MU001637">
    <property type="protein sequence ID" value="KAF2481679.1"/>
    <property type="molecule type" value="Genomic_DNA"/>
</dbReference>
<dbReference type="AlphaFoldDB" id="A0A6A6PNM9"/>
<evidence type="ECO:0000313" key="2">
    <source>
        <dbReference type="Proteomes" id="UP000799767"/>
    </source>
</evidence>
<dbReference type="RefSeq" id="XP_033588249.1">
    <property type="nucleotide sequence ID" value="XM_033737312.1"/>
</dbReference>
<keyword evidence="2" id="KW-1185">Reference proteome</keyword>
<dbReference type="PANTHER" id="PTHR47843:SF2">
    <property type="entry name" value="BTB DOMAIN-CONTAINING PROTEIN"/>
    <property type="match status" value="1"/>
</dbReference>
<dbReference type="OrthoDB" id="194443at2759"/>
<dbReference type="Proteomes" id="UP000799767">
    <property type="component" value="Unassembled WGS sequence"/>
</dbReference>
<protein>
    <recommendedName>
        <fullName evidence="3">BTB domain-containing protein</fullName>
    </recommendedName>
</protein>
<dbReference type="Gene3D" id="3.30.710.10">
    <property type="entry name" value="Potassium Channel Kv1.1, Chain A"/>
    <property type="match status" value="1"/>
</dbReference>
<accession>A0A6A6PNM9</accession>
<organism evidence="1 2">
    <name type="scientific">Neohortaea acidophila</name>
    <dbReference type="NCBI Taxonomy" id="245834"/>
    <lineage>
        <taxon>Eukaryota</taxon>
        <taxon>Fungi</taxon>
        <taxon>Dikarya</taxon>
        <taxon>Ascomycota</taxon>
        <taxon>Pezizomycotina</taxon>
        <taxon>Dothideomycetes</taxon>
        <taxon>Dothideomycetidae</taxon>
        <taxon>Mycosphaerellales</taxon>
        <taxon>Teratosphaeriaceae</taxon>
        <taxon>Neohortaea</taxon>
    </lineage>
</organism>